<feature type="domain" description="Glycosyltransferase subfamily 4-like N-terminal" evidence="1">
    <location>
        <begin position="16"/>
        <end position="174"/>
    </location>
</feature>
<dbReference type="Gene3D" id="3.40.50.2000">
    <property type="entry name" value="Glycogen Phosphorylase B"/>
    <property type="match status" value="2"/>
</dbReference>
<sequence>MKRRKILFVLPSLVGGGAERVFVHLMNHLNRQRFEIILVVLKRKGPYFSSLREDVPVISLESDVLGCWFGLARVIKENRPDVVISTPFFFNIYVALARLFLLGQKTVFIARETGIPSVRNTVYRNILFSDSVFRLAYKFFHTVVCQSNDMFIDVQRKYKISSDKMLTINNPVDVCYVESLAESGSFEFQSGGAINLIAVGSLHAQKGFDFLLRAFQRVNRKDVHLHIIGEGVDRSSLEALSKELCVDGRVTFHGFLENPYAVMKQADALILSSKWEGFPNVLIEAMALGCPVVAVDCPGGINEIVRDGENGVLVEPGSVKSMSKAIDSANFLTMDRADIAADIKERFSLNKIIAEYEGLFSRCGKH</sequence>
<dbReference type="Proteomes" id="UP000199073">
    <property type="component" value="Unassembled WGS sequence"/>
</dbReference>
<dbReference type="PANTHER" id="PTHR12526">
    <property type="entry name" value="GLYCOSYLTRANSFERASE"/>
    <property type="match status" value="1"/>
</dbReference>
<evidence type="ECO:0000313" key="3">
    <source>
        <dbReference type="Proteomes" id="UP000199073"/>
    </source>
</evidence>
<name>A0A1H0UXU3_9BACT</name>
<evidence type="ECO:0000259" key="1">
    <source>
        <dbReference type="Pfam" id="PF13439"/>
    </source>
</evidence>
<dbReference type="PANTHER" id="PTHR12526:SF630">
    <property type="entry name" value="GLYCOSYLTRANSFERASE"/>
    <property type="match status" value="1"/>
</dbReference>
<reference evidence="2" key="1">
    <citation type="submission" date="2016-10" db="EMBL/GenBank/DDBJ databases">
        <authorList>
            <person name="de Groot N.N."/>
        </authorList>
    </citation>
    <scope>NUCLEOTIDE SEQUENCE [LARGE SCALE GENOMIC DNA]</scope>
    <source>
        <strain evidence="2">DSM 12130</strain>
    </source>
</reference>
<dbReference type="OrthoDB" id="9775208at2"/>
<protein>
    <submittedName>
        <fullName evidence="2">Glycosyltransferase involved in cell wall bisynthesis</fullName>
    </submittedName>
</protein>
<keyword evidence="2" id="KW-0808">Transferase</keyword>
<proteinExistence type="predicted"/>
<organism evidence="2 3">
    <name type="scientific">Desulforhopalus singaporensis</name>
    <dbReference type="NCBI Taxonomy" id="91360"/>
    <lineage>
        <taxon>Bacteria</taxon>
        <taxon>Pseudomonadati</taxon>
        <taxon>Thermodesulfobacteriota</taxon>
        <taxon>Desulfobulbia</taxon>
        <taxon>Desulfobulbales</taxon>
        <taxon>Desulfocapsaceae</taxon>
        <taxon>Desulforhopalus</taxon>
    </lineage>
</organism>
<evidence type="ECO:0000313" key="2">
    <source>
        <dbReference type="EMBL" id="SDP70921.1"/>
    </source>
</evidence>
<dbReference type="EMBL" id="FNJI01000037">
    <property type="protein sequence ID" value="SDP70921.1"/>
    <property type="molecule type" value="Genomic_DNA"/>
</dbReference>
<dbReference type="AlphaFoldDB" id="A0A1H0UXU3"/>
<dbReference type="CDD" id="cd03811">
    <property type="entry name" value="GT4_GT28_WabH-like"/>
    <property type="match status" value="1"/>
</dbReference>
<gene>
    <name evidence="2" type="ORF">SAMN05660330_03769</name>
</gene>
<keyword evidence="3" id="KW-1185">Reference proteome</keyword>
<dbReference type="RefSeq" id="WP_092225658.1">
    <property type="nucleotide sequence ID" value="NZ_FNJI01000037.1"/>
</dbReference>
<dbReference type="InterPro" id="IPR028098">
    <property type="entry name" value="Glyco_trans_4-like_N"/>
</dbReference>
<dbReference type="Pfam" id="PF13692">
    <property type="entry name" value="Glyco_trans_1_4"/>
    <property type="match status" value="1"/>
</dbReference>
<dbReference type="Pfam" id="PF13439">
    <property type="entry name" value="Glyco_transf_4"/>
    <property type="match status" value="1"/>
</dbReference>
<dbReference type="SUPFAM" id="SSF53756">
    <property type="entry name" value="UDP-Glycosyltransferase/glycogen phosphorylase"/>
    <property type="match status" value="1"/>
</dbReference>
<dbReference type="GO" id="GO:0016757">
    <property type="term" value="F:glycosyltransferase activity"/>
    <property type="evidence" value="ECO:0007669"/>
    <property type="project" value="UniProtKB-ARBA"/>
</dbReference>
<accession>A0A1H0UXU3</accession>
<dbReference type="STRING" id="91360.SAMN05660330_03769"/>